<reference evidence="1" key="1">
    <citation type="journal article" date="2022" name="Int. J. Mol. Sci.">
        <title>Draft Genome of Tanacetum Coccineum: Genomic Comparison of Closely Related Tanacetum-Family Plants.</title>
        <authorList>
            <person name="Yamashiro T."/>
            <person name="Shiraishi A."/>
            <person name="Nakayama K."/>
            <person name="Satake H."/>
        </authorList>
    </citation>
    <scope>NUCLEOTIDE SEQUENCE</scope>
</reference>
<protein>
    <submittedName>
        <fullName evidence="1">Uncharacterized protein</fullName>
    </submittedName>
</protein>
<accession>A0ABQ5HTG4</accession>
<feature type="non-terminal residue" evidence="1">
    <location>
        <position position="153"/>
    </location>
</feature>
<gene>
    <name evidence="1" type="ORF">Tco_1079303</name>
</gene>
<name>A0ABQ5HTG4_9ASTR</name>
<evidence type="ECO:0000313" key="2">
    <source>
        <dbReference type="Proteomes" id="UP001151760"/>
    </source>
</evidence>
<reference evidence="1" key="2">
    <citation type="submission" date="2022-01" db="EMBL/GenBank/DDBJ databases">
        <authorList>
            <person name="Yamashiro T."/>
            <person name="Shiraishi A."/>
            <person name="Satake H."/>
            <person name="Nakayama K."/>
        </authorList>
    </citation>
    <scope>NUCLEOTIDE SEQUENCE</scope>
</reference>
<dbReference type="Proteomes" id="UP001151760">
    <property type="component" value="Unassembled WGS sequence"/>
</dbReference>
<proteinExistence type="predicted"/>
<organism evidence="1 2">
    <name type="scientific">Tanacetum coccineum</name>
    <dbReference type="NCBI Taxonomy" id="301880"/>
    <lineage>
        <taxon>Eukaryota</taxon>
        <taxon>Viridiplantae</taxon>
        <taxon>Streptophyta</taxon>
        <taxon>Embryophyta</taxon>
        <taxon>Tracheophyta</taxon>
        <taxon>Spermatophyta</taxon>
        <taxon>Magnoliopsida</taxon>
        <taxon>eudicotyledons</taxon>
        <taxon>Gunneridae</taxon>
        <taxon>Pentapetalae</taxon>
        <taxon>asterids</taxon>
        <taxon>campanulids</taxon>
        <taxon>Asterales</taxon>
        <taxon>Asteraceae</taxon>
        <taxon>Asteroideae</taxon>
        <taxon>Anthemideae</taxon>
        <taxon>Anthemidinae</taxon>
        <taxon>Tanacetum</taxon>
    </lineage>
</organism>
<comment type="caution">
    <text evidence="1">The sequence shown here is derived from an EMBL/GenBank/DDBJ whole genome shotgun (WGS) entry which is preliminary data.</text>
</comment>
<keyword evidence="2" id="KW-1185">Reference proteome</keyword>
<sequence>MRIFLPELVFMFPGILSSLPRVPTNFENWKAALLQPLDFTIHNFYWFFNKVEFIVNVFPPTELPTVHGINTSLGWIRDTYVEPCSTLEAAQACFDWFLLLLRHAPFHVLQYLQLGFLRNPSSTIPFLVTKLVTFITPRRTQTWLMMCLAPIAP</sequence>
<evidence type="ECO:0000313" key="1">
    <source>
        <dbReference type="EMBL" id="GJT90458.1"/>
    </source>
</evidence>
<dbReference type="EMBL" id="BQNB010019922">
    <property type="protein sequence ID" value="GJT90458.1"/>
    <property type="molecule type" value="Genomic_DNA"/>
</dbReference>